<dbReference type="EMBL" id="JH126400">
    <property type="protein sequence ID" value="EGX94134.1"/>
    <property type="molecule type" value="Genomic_DNA"/>
</dbReference>
<dbReference type="STRING" id="983644.G3J9K8"/>
<protein>
    <submittedName>
        <fullName evidence="7">Fatty acid hydroxylase</fullName>
    </submittedName>
</protein>
<dbReference type="Proteomes" id="UP000001610">
    <property type="component" value="Unassembled WGS sequence"/>
</dbReference>
<dbReference type="GO" id="GO:0005506">
    <property type="term" value="F:iron ion binding"/>
    <property type="evidence" value="ECO:0007669"/>
    <property type="project" value="InterPro"/>
</dbReference>
<dbReference type="Pfam" id="PF04116">
    <property type="entry name" value="FA_hydroxylase"/>
    <property type="match status" value="1"/>
</dbReference>
<evidence type="ECO:0000259" key="6">
    <source>
        <dbReference type="Pfam" id="PF04116"/>
    </source>
</evidence>
<proteinExistence type="predicted"/>
<evidence type="ECO:0000256" key="5">
    <source>
        <dbReference type="SAM" id="Phobius"/>
    </source>
</evidence>
<evidence type="ECO:0000256" key="3">
    <source>
        <dbReference type="ARBA" id="ARBA00022989"/>
    </source>
</evidence>
<dbReference type="eggNOG" id="ENOG502RXPC">
    <property type="taxonomic scope" value="Eukaryota"/>
</dbReference>
<evidence type="ECO:0000256" key="4">
    <source>
        <dbReference type="ARBA" id="ARBA00023136"/>
    </source>
</evidence>
<dbReference type="PANTHER" id="PTHR11863">
    <property type="entry name" value="STEROL DESATURASE"/>
    <property type="match status" value="1"/>
</dbReference>
<dbReference type="GO" id="GO:0016491">
    <property type="term" value="F:oxidoreductase activity"/>
    <property type="evidence" value="ECO:0007669"/>
    <property type="project" value="InterPro"/>
</dbReference>
<gene>
    <name evidence="7" type="ORF">CCM_02405</name>
</gene>
<evidence type="ECO:0000256" key="2">
    <source>
        <dbReference type="ARBA" id="ARBA00022692"/>
    </source>
</evidence>
<dbReference type="InterPro" id="IPR006694">
    <property type="entry name" value="Fatty_acid_hydroxylase"/>
</dbReference>
<comment type="subcellular location">
    <subcellularLocation>
        <location evidence="1">Membrane</location>
    </subcellularLocation>
</comment>
<dbReference type="GeneID" id="18164432"/>
<evidence type="ECO:0000256" key="1">
    <source>
        <dbReference type="ARBA" id="ARBA00004370"/>
    </source>
</evidence>
<reference evidence="7 8" key="1">
    <citation type="journal article" date="2011" name="Genome Biol.">
        <title>Genome sequence of the insect pathogenic fungus Cordyceps militaris, a valued traditional Chinese medicine.</title>
        <authorList>
            <person name="Zheng P."/>
            <person name="Xia Y."/>
            <person name="Xiao G."/>
            <person name="Xiong C."/>
            <person name="Hu X."/>
            <person name="Zhang S."/>
            <person name="Zheng H."/>
            <person name="Huang Y."/>
            <person name="Zhou Y."/>
            <person name="Wang S."/>
            <person name="Zhao G.P."/>
            <person name="Liu X."/>
            <person name="St Leger R.J."/>
            <person name="Wang C."/>
        </authorList>
    </citation>
    <scope>NUCLEOTIDE SEQUENCE [LARGE SCALE GENOMIC DNA]</scope>
    <source>
        <strain evidence="7 8">CM01</strain>
    </source>
</reference>
<name>G3J9K8_CORMM</name>
<dbReference type="InterPro" id="IPR050307">
    <property type="entry name" value="Sterol_Desaturase_Related"/>
</dbReference>
<sequence length="400" mass="45551">MAGERINSPPSATTGYGVLASEVTESTETEARPLTHINTAQVNMATATTTTTIQRNPKDSLKSTWRLDPNKDGWTMAHHLFGFMDIHQSLLDVPVPVHQKSEPVPYLPNWQMNAFVLFWGAMPLLAHHAFHSLSGGRDVHIVFAYAYYALAMVAFAVHELRMLRRLGHRYGYLDGDKHGRDGVPDATVQKVADSLLLAVLFRPAVLILLAYRADRAPASINLYWLPLQAAAYPIVTDFWFYWYHRLMHEVPLLWKFHRTHHLTKHPNALLTIFADTEQEVFDIAVIPALAILTMKLIGLELDFYALWMCHMYVWFTELLGHSGLRVHLQAASPISGLLVYLGMELALEDHDLHHRTGWKGSHNYGKQSRVWDKLFGTCTERIECKENNVNYDDIASFPLF</sequence>
<feature type="transmembrane region" description="Helical" evidence="5">
    <location>
        <begin position="110"/>
        <end position="130"/>
    </location>
</feature>
<dbReference type="HOGENOM" id="CLU_041178_0_0_1"/>
<feature type="transmembrane region" description="Helical" evidence="5">
    <location>
        <begin position="142"/>
        <end position="160"/>
    </location>
</feature>
<keyword evidence="2 5" id="KW-0812">Transmembrane</keyword>
<dbReference type="InParanoid" id="G3J9K8"/>
<evidence type="ECO:0000313" key="8">
    <source>
        <dbReference type="Proteomes" id="UP000001610"/>
    </source>
</evidence>
<organism evidence="7 8">
    <name type="scientific">Cordyceps militaris (strain CM01)</name>
    <name type="common">Caterpillar fungus</name>
    <dbReference type="NCBI Taxonomy" id="983644"/>
    <lineage>
        <taxon>Eukaryota</taxon>
        <taxon>Fungi</taxon>
        <taxon>Dikarya</taxon>
        <taxon>Ascomycota</taxon>
        <taxon>Pezizomycotina</taxon>
        <taxon>Sordariomycetes</taxon>
        <taxon>Hypocreomycetidae</taxon>
        <taxon>Hypocreales</taxon>
        <taxon>Cordycipitaceae</taxon>
        <taxon>Cordyceps</taxon>
    </lineage>
</organism>
<keyword evidence="3 5" id="KW-1133">Transmembrane helix</keyword>
<evidence type="ECO:0000313" key="7">
    <source>
        <dbReference type="EMBL" id="EGX94134.1"/>
    </source>
</evidence>
<dbReference type="OMA" id="MYVWFTE"/>
<keyword evidence="8" id="KW-1185">Reference proteome</keyword>
<feature type="transmembrane region" description="Helical" evidence="5">
    <location>
        <begin position="223"/>
        <end position="243"/>
    </location>
</feature>
<dbReference type="VEuPathDB" id="FungiDB:CCM_02405"/>
<dbReference type="OrthoDB" id="6354873at2759"/>
<keyword evidence="4 5" id="KW-0472">Membrane</keyword>
<accession>G3J9K8</accession>
<feature type="domain" description="Fatty acid hydroxylase" evidence="6">
    <location>
        <begin position="231"/>
        <end position="377"/>
    </location>
</feature>
<dbReference type="RefSeq" id="XP_006667620.1">
    <property type="nucleotide sequence ID" value="XM_006667557.1"/>
</dbReference>
<dbReference type="KEGG" id="cmt:CCM_02405"/>
<dbReference type="GO" id="GO:0016020">
    <property type="term" value="C:membrane"/>
    <property type="evidence" value="ECO:0007669"/>
    <property type="project" value="UniProtKB-SubCell"/>
</dbReference>
<dbReference type="AlphaFoldDB" id="G3J9K8"/>
<dbReference type="GO" id="GO:0008610">
    <property type="term" value="P:lipid biosynthetic process"/>
    <property type="evidence" value="ECO:0007669"/>
    <property type="project" value="InterPro"/>
</dbReference>